<dbReference type="Proteomes" id="UP001432190">
    <property type="component" value="Chromosome"/>
</dbReference>
<sequence>MASVAGRGATRSGHPPLERAVLQGFYRRMRAVAPAAVGAIERDRAGDPASPFADTACGRLVRSLDHDGLRALGMWAHHWCMRFYDDDTRAGLRLVREIAARTGLGWTADEVRWMLRESRAAGPAAPARFLLPAAAARELSPDALPPAELPPHEPAPDLAGEPAAVDRPPLTALVPRQRRG</sequence>
<name>A0ABZ1S5M0_9ACTN</name>
<gene>
    <name evidence="2" type="ORF">OG994_29565</name>
</gene>
<evidence type="ECO:0000313" key="2">
    <source>
        <dbReference type="EMBL" id="WUP49629.1"/>
    </source>
</evidence>
<evidence type="ECO:0000256" key="1">
    <source>
        <dbReference type="SAM" id="MobiDB-lite"/>
    </source>
</evidence>
<dbReference type="RefSeq" id="WP_328851637.1">
    <property type="nucleotide sequence ID" value="NZ_CP108084.1"/>
</dbReference>
<dbReference type="EMBL" id="CP108084">
    <property type="protein sequence ID" value="WUP49629.1"/>
    <property type="molecule type" value="Genomic_DNA"/>
</dbReference>
<keyword evidence="3" id="KW-1185">Reference proteome</keyword>
<protein>
    <submittedName>
        <fullName evidence="2">Uncharacterized protein</fullName>
    </submittedName>
</protein>
<reference evidence="2" key="1">
    <citation type="submission" date="2022-10" db="EMBL/GenBank/DDBJ databases">
        <title>The complete genomes of actinobacterial strains from the NBC collection.</title>
        <authorList>
            <person name="Joergensen T.S."/>
            <person name="Alvarez Arevalo M."/>
            <person name="Sterndorff E.B."/>
            <person name="Faurdal D."/>
            <person name="Vuksanovic O."/>
            <person name="Mourched A.-S."/>
            <person name="Charusanti P."/>
            <person name="Shaw S."/>
            <person name="Blin K."/>
            <person name="Weber T."/>
        </authorList>
    </citation>
    <scope>NUCLEOTIDE SEQUENCE</scope>
    <source>
        <strain evidence="2">NBC_00256</strain>
    </source>
</reference>
<accession>A0ABZ1S5M0</accession>
<organism evidence="2 3">
    <name type="scientific">Micromonospora globbae</name>
    <dbReference type="NCBI Taxonomy" id="1894969"/>
    <lineage>
        <taxon>Bacteria</taxon>
        <taxon>Bacillati</taxon>
        <taxon>Actinomycetota</taxon>
        <taxon>Actinomycetes</taxon>
        <taxon>Micromonosporales</taxon>
        <taxon>Micromonosporaceae</taxon>
        <taxon>Micromonospora</taxon>
    </lineage>
</organism>
<evidence type="ECO:0000313" key="3">
    <source>
        <dbReference type="Proteomes" id="UP001432190"/>
    </source>
</evidence>
<feature type="region of interest" description="Disordered" evidence="1">
    <location>
        <begin position="141"/>
        <end position="180"/>
    </location>
</feature>
<proteinExistence type="predicted"/>